<dbReference type="PANTHER" id="PTHR34979">
    <property type="entry name" value="INNER MEMBRANE PROTEIN YGAZ"/>
    <property type="match status" value="1"/>
</dbReference>
<dbReference type="RefSeq" id="WP_058723381.1">
    <property type="nucleotide sequence ID" value="NZ_CATXDA010000001.1"/>
</dbReference>
<dbReference type="Proteomes" id="UP000053433">
    <property type="component" value="Unassembled WGS sequence"/>
</dbReference>
<sequence length="251" mass="26043">MQQTQQTTAPVQNSFWAGFHDGVPIGLGYLSVSVTFGMMAVTGGLPVWAAVAISMTNVTSAGQFAGLSLIFGGGTLFETALTQLVINLRYALMSLSLSQKLERRVSLIDRMLFSFMMTDEVFAVASGQKGEVGKRYLFGVMIAPYCGWALGTLCGAVASGFLPPSVRSALSIAIYGMFIAIVVPVAKQSRAVLGVVALAVALSCAMHWLPVLNTVSSGFSIILCTVLAAGLGALAAPVPDEPSGAPDGEVA</sequence>
<reference evidence="9 10" key="1">
    <citation type="submission" date="2015-10" db="EMBL/GenBank/DDBJ databases">
        <title>A novel member of the family Ruminococcaceae isolated from human faeces.</title>
        <authorList>
            <person name="Shkoporov A.N."/>
            <person name="Chaplin A.V."/>
            <person name="Motuzova O.V."/>
            <person name="Kafarskaia L.I."/>
            <person name="Efimov B.A."/>
        </authorList>
    </citation>
    <scope>NUCLEOTIDE SEQUENCE [LARGE SCALE GENOMIC DNA]</scope>
    <source>
        <strain evidence="9 10">668</strain>
    </source>
</reference>
<name>A0A0W7TQ13_9FIRM</name>
<keyword evidence="4" id="KW-1003">Cell membrane</keyword>
<comment type="similarity">
    <text evidence="2">Belongs to the AzlC family.</text>
</comment>
<proteinExistence type="inferred from homology"/>
<feature type="transmembrane region" description="Helical" evidence="8">
    <location>
        <begin position="29"/>
        <end position="52"/>
    </location>
</feature>
<accession>A0A0W7TQ13</accession>
<evidence type="ECO:0000313" key="10">
    <source>
        <dbReference type="Proteomes" id="UP000053433"/>
    </source>
</evidence>
<dbReference type="InterPro" id="IPR011606">
    <property type="entry name" value="Brnchd-chn_aa_trnsp_permease"/>
</dbReference>
<keyword evidence="7 8" id="KW-0472">Membrane</keyword>
<keyword evidence="6 8" id="KW-1133">Transmembrane helix</keyword>
<evidence type="ECO:0000313" key="9">
    <source>
        <dbReference type="EMBL" id="KUE75845.1"/>
    </source>
</evidence>
<evidence type="ECO:0000256" key="6">
    <source>
        <dbReference type="ARBA" id="ARBA00022989"/>
    </source>
</evidence>
<dbReference type="PANTHER" id="PTHR34979:SF1">
    <property type="entry name" value="INNER MEMBRANE PROTEIN YGAZ"/>
    <property type="match status" value="1"/>
</dbReference>
<feature type="transmembrane region" description="Helical" evidence="8">
    <location>
        <begin position="168"/>
        <end position="186"/>
    </location>
</feature>
<keyword evidence="3" id="KW-0813">Transport</keyword>
<dbReference type="Pfam" id="PF03591">
    <property type="entry name" value="AzlC"/>
    <property type="match status" value="1"/>
</dbReference>
<feature type="transmembrane region" description="Helical" evidence="8">
    <location>
        <begin position="137"/>
        <end position="162"/>
    </location>
</feature>
<comment type="subcellular location">
    <subcellularLocation>
        <location evidence="1">Cell membrane</location>
        <topology evidence="1">Multi-pass membrane protein</topology>
    </subcellularLocation>
</comment>
<comment type="caution">
    <text evidence="9">The sequence shown here is derived from an EMBL/GenBank/DDBJ whole genome shotgun (WGS) entry which is preliminary data.</text>
</comment>
<evidence type="ECO:0000256" key="8">
    <source>
        <dbReference type="SAM" id="Phobius"/>
    </source>
</evidence>
<keyword evidence="5 8" id="KW-0812">Transmembrane</keyword>
<feature type="transmembrane region" description="Helical" evidence="8">
    <location>
        <begin position="64"/>
        <end position="86"/>
    </location>
</feature>
<organism evidence="9 10">
    <name type="scientific">Ruthenibacterium lactatiformans</name>
    <dbReference type="NCBI Taxonomy" id="1550024"/>
    <lineage>
        <taxon>Bacteria</taxon>
        <taxon>Bacillati</taxon>
        <taxon>Bacillota</taxon>
        <taxon>Clostridia</taxon>
        <taxon>Eubacteriales</taxon>
        <taxon>Oscillospiraceae</taxon>
        <taxon>Ruthenibacterium</taxon>
    </lineage>
</organism>
<feature type="transmembrane region" description="Helical" evidence="8">
    <location>
        <begin position="191"/>
        <end position="209"/>
    </location>
</feature>
<protein>
    <submittedName>
        <fullName evidence="9">Branched-chain amino acid ABC transporter permease</fullName>
    </submittedName>
</protein>
<evidence type="ECO:0000256" key="5">
    <source>
        <dbReference type="ARBA" id="ARBA00022692"/>
    </source>
</evidence>
<feature type="transmembrane region" description="Helical" evidence="8">
    <location>
        <begin position="215"/>
        <end position="236"/>
    </location>
</feature>
<evidence type="ECO:0000256" key="2">
    <source>
        <dbReference type="ARBA" id="ARBA00010735"/>
    </source>
</evidence>
<evidence type="ECO:0000256" key="7">
    <source>
        <dbReference type="ARBA" id="ARBA00023136"/>
    </source>
</evidence>
<evidence type="ECO:0000256" key="3">
    <source>
        <dbReference type="ARBA" id="ARBA00022448"/>
    </source>
</evidence>
<dbReference type="EMBL" id="LMUA01000015">
    <property type="protein sequence ID" value="KUE75845.1"/>
    <property type="molecule type" value="Genomic_DNA"/>
</dbReference>
<gene>
    <name evidence="9" type="ORF">ASJ35_11610</name>
</gene>
<dbReference type="GO" id="GO:0005886">
    <property type="term" value="C:plasma membrane"/>
    <property type="evidence" value="ECO:0007669"/>
    <property type="project" value="UniProtKB-SubCell"/>
</dbReference>
<dbReference type="GO" id="GO:1903785">
    <property type="term" value="P:L-valine transmembrane transport"/>
    <property type="evidence" value="ECO:0007669"/>
    <property type="project" value="TreeGrafter"/>
</dbReference>
<evidence type="ECO:0000256" key="4">
    <source>
        <dbReference type="ARBA" id="ARBA00022475"/>
    </source>
</evidence>
<dbReference type="AlphaFoldDB" id="A0A0W7TQ13"/>
<evidence type="ECO:0000256" key="1">
    <source>
        <dbReference type="ARBA" id="ARBA00004651"/>
    </source>
</evidence>